<comment type="similarity">
    <text evidence="3">Belongs to the methyltransferase superfamily. METL family.</text>
</comment>
<dbReference type="GO" id="GO:0004860">
    <property type="term" value="F:protein kinase inhibitor activity"/>
    <property type="evidence" value="ECO:0007669"/>
    <property type="project" value="TreeGrafter"/>
</dbReference>
<dbReference type="GO" id="GO:0052735">
    <property type="term" value="F:tRNA (cytidine-3-)-methyltransferase activity"/>
    <property type="evidence" value="ECO:0007669"/>
    <property type="project" value="UniProtKB-ARBA"/>
</dbReference>
<evidence type="ECO:0000256" key="11">
    <source>
        <dbReference type="ARBA" id="ARBA00058280"/>
    </source>
</evidence>
<feature type="compositionally biased region" description="Acidic residues" evidence="15">
    <location>
        <begin position="518"/>
        <end position="529"/>
    </location>
</feature>
<feature type="region of interest" description="Disordered" evidence="15">
    <location>
        <begin position="518"/>
        <end position="560"/>
    </location>
</feature>
<dbReference type="Pfam" id="PF05276">
    <property type="entry name" value="SH3BP5"/>
    <property type="match status" value="1"/>
</dbReference>
<evidence type="ECO:0000256" key="1">
    <source>
        <dbReference type="ARBA" id="ARBA00004123"/>
    </source>
</evidence>
<evidence type="ECO:0000256" key="3">
    <source>
        <dbReference type="ARBA" id="ARBA00009725"/>
    </source>
</evidence>
<dbReference type="InterPro" id="IPR007940">
    <property type="entry name" value="SH3BP5"/>
</dbReference>
<comment type="catalytic activity">
    <reaction evidence="10">
        <text>cytidine(32) in tRNA(Ser) + S-adenosyl-L-methionine = N(3)-methylcytidine(32) in tRNA(Ser) + S-adenosyl-L-homocysteine + H(+)</text>
        <dbReference type="Rhea" id="RHEA:50956"/>
        <dbReference type="Rhea" id="RHEA-COMP:12849"/>
        <dbReference type="Rhea" id="RHEA-COMP:12851"/>
        <dbReference type="ChEBI" id="CHEBI:15378"/>
        <dbReference type="ChEBI" id="CHEBI:57856"/>
        <dbReference type="ChEBI" id="CHEBI:59789"/>
        <dbReference type="ChEBI" id="CHEBI:74894"/>
        <dbReference type="ChEBI" id="CHEBI:82748"/>
    </reaction>
    <physiologicalReaction direction="left-to-right" evidence="10">
        <dbReference type="Rhea" id="RHEA:50957"/>
    </physiologicalReaction>
</comment>
<sequence>MGDTKEAADVGDLNSSNSEGDTLLSNGTVACCSASVMHTVTPSFFEAPFQKKGHHVRTLTPEEGAKLEKDTTFLSDFKQQKLEKDAQKNWDLFYKRNSTNFFKDRHWTTREFEELRGCRQIEAQKLVLLEAGCGVGNCVFPLLEEDLNIFVYACDFSPRAVEYVKENPLYSAERCKTFQCDLTKDDLLQSIPPDSVDVATLIFVLSAIHPDKMHLAVENIYKVLKPGGCVLFRDYGLYDHAMLRFKSGNKLGDNFYVRQDGTRSFFFSEERPVVWYDNWEARQKFRSVLVEATVKLDELVKKIGKAVEESKPYWEARRVARQAQLEAQKATQDFQRATEVLRAAKETIALAEQRLLEDDQRQFDSAWQEMLNHATQRVMEAEQTKTRSELVHKETAAKYNAAMSRMKQLEKKLKRAINKSKPYFELKAKYYLQLEQLKKNVDELQAKLSLAKGAYKTALKNLEMISDEIHERRRSSAMGPRGRGVGAEGDSNSGEDISNFKLESDGISMTSEVFEDDNCSSVVSEEDSETQSICSLSSGLTSPVEMPCSYPDSSRPSSLDLASPVSLSDFGLLSPVLGPRSECSGASSPECDLERGDRAEGAEDELQNVLNNKKTSSLMSRMSRLALKRTKTDNQKRDHFSLAQHPSASAVLVNGI</sequence>
<evidence type="ECO:0000256" key="6">
    <source>
        <dbReference type="ARBA" id="ARBA00022679"/>
    </source>
</evidence>
<evidence type="ECO:0000256" key="14">
    <source>
        <dbReference type="SAM" id="Coils"/>
    </source>
</evidence>
<organism evidence="17 18">
    <name type="scientific">Acipenser ruthenus</name>
    <name type="common">Sterlet sturgeon</name>
    <dbReference type="NCBI Taxonomy" id="7906"/>
    <lineage>
        <taxon>Eukaryota</taxon>
        <taxon>Metazoa</taxon>
        <taxon>Chordata</taxon>
        <taxon>Craniata</taxon>
        <taxon>Vertebrata</taxon>
        <taxon>Euteleostomi</taxon>
        <taxon>Actinopterygii</taxon>
        <taxon>Chondrostei</taxon>
        <taxon>Acipenseriformes</taxon>
        <taxon>Acipenseridae</taxon>
        <taxon>Acipenser</taxon>
    </lineage>
</organism>
<feature type="region of interest" description="Disordered" evidence="15">
    <location>
        <begin position="578"/>
        <end position="598"/>
    </location>
</feature>
<dbReference type="GO" id="GO:0035556">
    <property type="term" value="P:intracellular signal transduction"/>
    <property type="evidence" value="ECO:0007669"/>
    <property type="project" value="UniProtKB-UniRule"/>
</dbReference>
<protein>
    <recommendedName>
        <fullName evidence="13">SH3 domain-binding protein 5</fullName>
        <shortName evidence="13">SH3BP-5</shortName>
    </recommendedName>
</protein>
<dbReference type="InterPro" id="IPR029063">
    <property type="entry name" value="SAM-dependent_MTases_sf"/>
</dbReference>
<dbReference type="GO" id="GO:0005634">
    <property type="term" value="C:nucleus"/>
    <property type="evidence" value="ECO:0007669"/>
    <property type="project" value="UniProtKB-SubCell"/>
</dbReference>
<evidence type="ECO:0000256" key="8">
    <source>
        <dbReference type="ARBA" id="ARBA00023054"/>
    </source>
</evidence>
<dbReference type="PANTHER" id="PTHR19423:SF1">
    <property type="entry name" value="SH3 DOMAIN-BINDING PROTEIN 5"/>
    <property type="match status" value="1"/>
</dbReference>
<keyword evidence="4 13" id="KW-0963">Cytoplasm</keyword>
<dbReference type="PANTHER" id="PTHR19423">
    <property type="entry name" value="SH3 DOMAIN-BINDING PROTEIN 5"/>
    <property type="match status" value="1"/>
</dbReference>
<dbReference type="CDD" id="cd02440">
    <property type="entry name" value="AdoMet_MTases"/>
    <property type="match status" value="1"/>
</dbReference>
<comment type="caution">
    <text evidence="17">The sequence shown here is derived from an EMBL/GenBank/DDBJ whole genome shotgun (WGS) entry which is preliminary data.</text>
</comment>
<evidence type="ECO:0000313" key="17">
    <source>
        <dbReference type="EMBL" id="RXM99288.1"/>
    </source>
</evidence>
<keyword evidence="5" id="KW-0489">Methyltransferase</keyword>
<comment type="subunit">
    <text evidence="13">Interacts with GDP-bound and nucleotide-free forms of RAB11A.</text>
</comment>
<evidence type="ECO:0000256" key="12">
    <source>
        <dbReference type="ARBA" id="ARBA00065134"/>
    </source>
</evidence>
<evidence type="ECO:0000259" key="16">
    <source>
        <dbReference type="Pfam" id="PF08242"/>
    </source>
</evidence>
<dbReference type="Pfam" id="PF08242">
    <property type="entry name" value="Methyltransf_12"/>
    <property type="match status" value="1"/>
</dbReference>
<keyword evidence="7" id="KW-0819">tRNA processing</keyword>
<comment type="domain">
    <text evidence="13">The N-terminal half of the protein mediates interaction with RAB11A and functions as guanine nucleotide exchange factor. Four long alpha-helices (interrupted by a central kink) assemble into coiled coils, giving rise to a 'V' shape.</text>
</comment>
<feature type="coiled-coil region" evidence="14">
    <location>
        <begin position="392"/>
        <end position="454"/>
    </location>
</feature>
<comment type="subcellular location">
    <subcellularLocation>
        <location evidence="13">Cytoplasm</location>
    </subcellularLocation>
    <subcellularLocation>
        <location evidence="1">Nucleus</location>
    </subcellularLocation>
    <text evidence="13">Colocalizes with RAB11A on cytoplasmic vesicle membranes.</text>
</comment>
<keyword evidence="13" id="KW-0344">Guanine-nucleotide releasing factor</keyword>
<feature type="region of interest" description="Disordered" evidence="15">
    <location>
        <begin position="472"/>
        <end position="499"/>
    </location>
</feature>
<gene>
    <name evidence="17" type="ORF">EOD39_11818</name>
</gene>
<keyword evidence="9" id="KW-0539">Nucleus</keyword>
<evidence type="ECO:0000256" key="15">
    <source>
        <dbReference type="SAM" id="MobiDB-lite"/>
    </source>
</evidence>
<evidence type="ECO:0000256" key="4">
    <source>
        <dbReference type="ARBA" id="ARBA00022490"/>
    </source>
</evidence>
<evidence type="ECO:0000256" key="10">
    <source>
        <dbReference type="ARBA" id="ARBA00050646"/>
    </source>
</evidence>
<evidence type="ECO:0000313" key="18">
    <source>
        <dbReference type="Proteomes" id="UP000289886"/>
    </source>
</evidence>
<dbReference type="AlphaFoldDB" id="A0A662YUT7"/>
<reference evidence="17 18" key="1">
    <citation type="submission" date="2019-01" db="EMBL/GenBank/DDBJ databases">
        <title>Draft Genome and Complete Hox-Cluster Characterization of the Sterlet Sturgeon (Acipenser ruthenus).</title>
        <authorList>
            <person name="Wei Q."/>
        </authorList>
    </citation>
    <scope>NUCLEOTIDE SEQUENCE [LARGE SCALE GENOMIC DNA]</scope>
    <source>
        <strain evidence="17">WHYD16114868_AA</strain>
        <tissue evidence="17">Blood</tissue>
    </source>
</reference>
<dbReference type="GO" id="GO:0017124">
    <property type="term" value="F:SH3 domain binding"/>
    <property type="evidence" value="ECO:0007669"/>
    <property type="project" value="UniProtKB-UniRule"/>
</dbReference>
<dbReference type="Gene3D" id="3.40.50.150">
    <property type="entry name" value="Vaccinia Virus protein VP39"/>
    <property type="match status" value="1"/>
</dbReference>
<name>A0A662YUT7_ACIRT</name>
<comment type="subunit">
    <text evidence="12">Monomer. Interacts with SARS1/SerRS; interaction is mediated via tRNA(Ser) and is required for N(3)-methylcytidine methylation.</text>
</comment>
<dbReference type="FunFam" id="3.40.50.150:FF:000279">
    <property type="entry name" value="Methyltransferase-like protein"/>
    <property type="match status" value="1"/>
</dbReference>
<evidence type="ECO:0000256" key="2">
    <source>
        <dbReference type="ARBA" id="ARBA00007796"/>
    </source>
</evidence>
<comment type="function">
    <text evidence="11">S-adenosyl-L-methionine-dependent methyltransferase that mediates N(3)-methylcytidine modification of residue 32 of the tRNA anticodon loop of tRNA(Ser), including tRNA(Ser)(UGA) and tRNA(Ser)(GCU). Interaction with SARS1/SerRS is required for N(3)-methylcytidine methylation.</text>
</comment>
<dbReference type="InterPro" id="IPR013217">
    <property type="entry name" value="Methyltransf_12"/>
</dbReference>
<evidence type="ECO:0000256" key="13">
    <source>
        <dbReference type="RuleBase" id="RU369054"/>
    </source>
</evidence>
<accession>A0A662YUT7</accession>
<evidence type="ECO:0000256" key="5">
    <source>
        <dbReference type="ARBA" id="ARBA00022603"/>
    </source>
</evidence>
<feature type="coiled-coil region" evidence="14">
    <location>
        <begin position="320"/>
        <end position="361"/>
    </location>
</feature>
<dbReference type="GO" id="GO:0030488">
    <property type="term" value="P:tRNA methylation"/>
    <property type="evidence" value="ECO:0007669"/>
    <property type="project" value="UniProtKB-ARBA"/>
</dbReference>
<keyword evidence="18" id="KW-1185">Reference proteome</keyword>
<comment type="function">
    <text evidence="13">Functions as guanine nucleotide exchange factor (GEF) for RAB11A.</text>
</comment>
<evidence type="ECO:0000256" key="7">
    <source>
        <dbReference type="ARBA" id="ARBA00022694"/>
    </source>
</evidence>
<dbReference type="GO" id="GO:0005737">
    <property type="term" value="C:cytoplasm"/>
    <property type="evidence" value="ECO:0007669"/>
    <property type="project" value="UniProtKB-SubCell"/>
</dbReference>
<proteinExistence type="inferred from homology"/>
<dbReference type="EMBL" id="SCEB01000421">
    <property type="protein sequence ID" value="RXM99288.1"/>
    <property type="molecule type" value="Genomic_DNA"/>
</dbReference>
<feature type="compositionally biased region" description="Polar residues" evidence="15">
    <location>
        <begin position="530"/>
        <end position="541"/>
    </location>
</feature>
<feature type="domain" description="Methyltransferase type 12" evidence="16">
    <location>
        <begin position="129"/>
        <end position="229"/>
    </location>
</feature>
<evidence type="ECO:0000256" key="9">
    <source>
        <dbReference type="ARBA" id="ARBA00023242"/>
    </source>
</evidence>
<dbReference type="SUPFAM" id="SSF53335">
    <property type="entry name" value="S-adenosyl-L-methionine-dependent methyltransferases"/>
    <property type="match status" value="1"/>
</dbReference>
<keyword evidence="6" id="KW-0808">Transferase</keyword>
<comment type="similarity">
    <text evidence="2 13">Belongs to the SH3BP5 family.</text>
</comment>
<dbReference type="Proteomes" id="UP000289886">
    <property type="component" value="Unassembled WGS sequence"/>
</dbReference>
<dbReference type="GO" id="GO:0005085">
    <property type="term" value="F:guanyl-nucleotide exchange factor activity"/>
    <property type="evidence" value="ECO:0007669"/>
    <property type="project" value="UniProtKB-UniRule"/>
</dbReference>
<keyword evidence="8 13" id="KW-0175">Coiled coil</keyword>